<dbReference type="GeneID" id="92006443"/>
<comment type="subcellular location">
    <subcellularLocation>
        <location evidence="1">Membrane</location>
        <topology evidence="1">Multi-pass membrane protein</topology>
    </subcellularLocation>
</comment>
<feature type="transmembrane region" description="Helical" evidence="6">
    <location>
        <begin position="447"/>
        <end position="470"/>
    </location>
</feature>
<evidence type="ECO:0000256" key="1">
    <source>
        <dbReference type="ARBA" id="ARBA00004141"/>
    </source>
</evidence>
<dbReference type="Proteomes" id="UP001430584">
    <property type="component" value="Unassembled WGS sequence"/>
</dbReference>
<protein>
    <recommendedName>
        <fullName evidence="7">Major facilitator superfamily (MFS) profile domain-containing protein</fullName>
    </recommendedName>
</protein>
<feature type="compositionally biased region" description="Low complexity" evidence="5">
    <location>
        <begin position="293"/>
        <end position="302"/>
    </location>
</feature>
<feature type="transmembrane region" description="Helical" evidence="6">
    <location>
        <begin position="381"/>
        <end position="401"/>
    </location>
</feature>
<keyword evidence="9" id="KW-1185">Reference proteome</keyword>
<dbReference type="InterPro" id="IPR011701">
    <property type="entry name" value="MFS"/>
</dbReference>
<dbReference type="RefSeq" id="XP_066636407.1">
    <property type="nucleotide sequence ID" value="XM_066773840.1"/>
</dbReference>
<proteinExistence type="predicted"/>
<feature type="transmembrane region" description="Helical" evidence="6">
    <location>
        <begin position="215"/>
        <end position="235"/>
    </location>
</feature>
<dbReference type="InterPro" id="IPR036259">
    <property type="entry name" value="MFS_trans_sf"/>
</dbReference>
<organism evidence="8 9">
    <name type="scientific">Diplodia seriata</name>
    <dbReference type="NCBI Taxonomy" id="420778"/>
    <lineage>
        <taxon>Eukaryota</taxon>
        <taxon>Fungi</taxon>
        <taxon>Dikarya</taxon>
        <taxon>Ascomycota</taxon>
        <taxon>Pezizomycotina</taxon>
        <taxon>Dothideomycetes</taxon>
        <taxon>Dothideomycetes incertae sedis</taxon>
        <taxon>Botryosphaeriales</taxon>
        <taxon>Botryosphaeriaceae</taxon>
        <taxon>Diplodia</taxon>
    </lineage>
</organism>
<feature type="transmembrane region" description="Helical" evidence="6">
    <location>
        <begin position="156"/>
        <end position="179"/>
    </location>
</feature>
<feature type="transmembrane region" description="Helical" evidence="6">
    <location>
        <begin position="101"/>
        <end position="120"/>
    </location>
</feature>
<dbReference type="PANTHER" id="PTHR23502:SF50">
    <property type="entry name" value="TRANSPORTER, PUTATIVE (AFU_ORTHOLOGUE AFUA_5G00430)-RELATED"/>
    <property type="match status" value="1"/>
</dbReference>
<dbReference type="InterPro" id="IPR020846">
    <property type="entry name" value="MFS_dom"/>
</dbReference>
<dbReference type="EMBL" id="JAJVCZ030000002">
    <property type="protein sequence ID" value="KAL0263378.1"/>
    <property type="molecule type" value="Genomic_DNA"/>
</dbReference>
<feature type="compositionally biased region" description="Low complexity" evidence="5">
    <location>
        <begin position="254"/>
        <end position="264"/>
    </location>
</feature>
<feature type="transmembrane region" description="Helical" evidence="6">
    <location>
        <begin position="482"/>
        <end position="503"/>
    </location>
</feature>
<evidence type="ECO:0000256" key="4">
    <source>
        <dbReference type="ARBA" id="ARBA00023136"/>
    </source>
</evidence>
<feature type="transmembrane region" description="Helical" evidence="6">
    <location>
        <begin position="188"/>
        <end position="209"/>
    </location>
</feature>
<feature type="domain" description="Major facilitator superfamily (MFS) profile" evidence="7">
    <location>
        <begin position="53"/>
        <end position="521"/>
    </location>
</feature>
<keyword evidence="2 6" id="KW-0812">Transmembrane</keyword>
<accession>A0ABR3CRZ4</accession>
<feature type="region of interest" description="Disordered" evidence="5">
    <location>
        <begin position="254"/>
        <end position="306"/>
    </location>
</feature>
<evidence type="ECO:0000256" key="6">
    <source>
        <dbReference type="SAM" id="Phobius"/>
    </source>
</evidence>
<dbReference type="PROSITE" id="PS50850">
    <property type="entry name" value="MFS"/>
    <property type="match status" value="1"/>
</dbReference>
<evidence type="ECO:0000256" key="2">
    <source>
        <dbReference type="ARBA" id="ARBA00022692"/>
    </source>
</evidence>
<comment type="caution">
    <text evidence="8">The sequence shown here is derived from an EMBL/GenBank/DDBJ whole genome shotgun (WGS) entry which is preliminary data.</text>
</comment>
<sequence length="521" mass="57126">MPHLSPTSSELWPPGTLKLEELSNEGLSRNFHPVPSNDPDEPLNWSKVRKCTNFSIVLFYSLMAFVDSEANSNSSLDIGTVIWGDLNAELGISYSNLNNSFAANCAGLAVGCIFLIPYTLKYGRRPIYILSCSLMLASAVWQAKMQTVTDLLLTNVLSGLGGAVSETIVQMTISDLFFVHQRATMNGLYILMVTAGTFLAPVAAGYVAVGEGWRWIWWWTAILLGVALLLFVFAYEESKYVPVLTSTTAASFEEPPTATTTACEPEQESTALKKKDADFSEQQLDDEQQQPATTTTTTTTTTPRKKPLRQRFALITRTPGDHLSVRHLIARFGLCLVRFPAAAWTALVYASSLAWFSVILTTMSTYFTLAPYNFGAAQIGLLNLPPFIGSAVGLAFSGPLNDWLSLRLAERNDGGVFEPEMRLWAALPSVVLMPAGLFLYGFSLVDLIGDALVGVTFVRNALATIIVFALTPWIEAIGLRNMFLSVGCLAFGICLTTIPMMVFGKRMRVATRETYFRMAGR</sequence>
<reference evidence="8 9" key="1">
    <citation type="submission" date="2024-02" db="EMBL/GenBank/DDBJ databases">
        <title>De novo assembly and annotation of 12 fungi associated with fruit tree decline syndrome in Ontario, Canada.</title>
        <authorList>
            <person name="Sulman M."/>
            <person name="Ellouze W."/>
            <person name="Ilyukhin E."/>
        </authorList>
    </citation>
    <scope>NUCLEOTIDE SEQUENCE [LARGE SCALE GENOMIC DNA]</scope>
    <source>
        <strain evidence="8 9">FDS-637</strain>
    </source>
</reference>
<evidence type="ECO:0000313" key="9">
    <source>
        <dbReference type="Proteomes" id="UP001430584"/>
    </source>
</evidence>
<dbReference type="Gene3D" id="1.20.1250.20">
    <property type="entry name" value="MFS general substrate transporter like domains"/>
    <property type="match status" value="1"/>
</dbReference>
<evidence type="ECO:0000259" key="7">
    <source>
        <dbReference type="PROSITE" id="PS50850"/>
    </source>
</evidence>
<name>A0ABR3CRZ4_9PEZI</name>
<evidence type="ECO:0000256" key="5">
    <source>
        <dbReference type="SAM" id="MobiDB-lite"/>
    </source>
</evidence>
<dbReference type="PANTHER" id="PTHR23502">
    <property type="entry name" value="MAJOR FACILITATOR SUPERFAMILY"/>
    <property type="match status" value="1"/>
</dbReference>
<gene>
    <name evidence="8" type="ORF">SLS55_002358</name>
</gene>
<keyword evidence="4 6" id="KW-0472">Membrane</keyword>
<evidence type="ECO:0000256" key="3">
    <source>
        <dbReference type="ARBA" id="ARBA00022989"/>
    </source>
</evidence>
<evidence type="ECO:0000313" key="8">
    <source>
        <dbReference type="EMBL" id="KAL0263378.1"/>
    </source>
</evidence>
<dbReference type="SUPFAM" id="SSF103473">
    <property type="entry name" value="MFS general substrate transporter"/>
    <property type="match status" value="1"/>
</dbReference>
<feature type="transmembrane region" description="Helical" evidence="6">
    <location>
        <begin position="421"/>
        <end position="440"/>
    </location>
</feature>
<keyword evidence="3 6" id="KW-1133">Transmembrane helix</keyword>
<dbReference type="Pfam" id="PF07690">
    <property type="entry name" value="MFS_1"/>
    <property type="match status" value="1"/>
</dbReference>